<dbReference type="RefSeq" id="WP_249602314.1">
    <property type="nucleotide sequence ID" value="NZ_JAKHSK010000023.1"/>
</dbReference>
<gene>
    <name evidence="5" type="ORF">L1967_14985</name>
</gene>
<dbReference type="InterPro" id="IPR014710">
    <property type="entry name" value="RmlC-like_jellyroll"/>
</dbReference>
<comment type="caution">
    <text evidence="5">The sequence shown here is derived from an EMBL/GenBank/DDBJ whole genome shotgun (WGS) entry which is preliminary data.</text>
</comment>
<dbReference type="GO" id="GO:0003700">
    <property type="term" value="F:DNA-binding transcription factor activity"/>
    <property type="evidence" value="ECO:0007669"/>
    <property type="project" value="InterPro"/>
</dbReference>
<dbReference type="SMART" id="SM00342">
    <property type="entry name" value="HTH_ARAC"/>
    <property type="match status" value="1"/>
</dbReference>
<dbReference type="InterPro" id="IPR050204">
    <property type="entry name" value="AraC_XylS_family_regulators"/>
</dbReference>
<protein>
    <submittedName>
        <fullName evidence="5">AraC family transcriptional regulator</fullName>
    </submittedName>
</protein>
<keyword evidence="6" id="KW-1185">Reference proteome</keyword>
<dbReference type="Pfam" id="PF12833">
    <property type="entry name" value="HTH_18"/>
    <property type="match status" value="1"/>
</dbReference>
<evidence type="ECO:0000313" key="6">
    <source>
        <dbReference type="Proteomes" id="UP001139521"/>
    </source>
</evidence>
<accession>A0A9X1ZRB2</accession>
<dbReference type="InterPro" id="IPR018060">
    <property type="entry name" value="HTH_AraC"/>
</dbReference>
<dbReference type="PROSITE" id="PS01124">
    <property type="entry name" value="HTH_ARAC_FAMILY_2"/>
    <property type="match status" value="1"/>
</dbReference>
<dbReference type="EMBL" id="JAKHSK010000023">
    <property type="protein sequence ID" value="MCL6219597.1"/>
    <property type="molecule type" value="Genomic_DNA"/>
</dbReference>
<keyword evidence="3" id="KW-0804">Transcription</keyword>
<dbReference type="AlphaFoldDB" id="A0A9X1ZRB2"/>
<dbReference type="Gene3D" id="2.60.120.10">
    <property type="entry name" value="Jelly Rolls"/>
    <property type="match status" value="1"/>
</dbReference>
<evidence type="ECO:0000256" key="2">
    <source>
        <dbReference type="ARBA" id="ARBA00023125"/>
    </source>
</evidence>
<dbReference type="Proteomes" id="UP001139521">
    <property type="component" value="Unassembled WGS sequence"/>
</dbReference>
<evidence type="ECO:0000256" key="1">
    <source>
        <dbReference type="ARBA" id="ARBA00023015"/>
    </source>
</evidence>
<keyword evidence="2" id="KW-0238">DNA-binding</keyword>
<sequence>MKHNSKIFVDNGIIIYAGKVSKTQQHKHYAIQIGLVLNGSYRLFIEDKEYDHHNFIIHSNVPHRHVSKNGALFCILIDPTTDLGNALVKKYAPPYKPITICQDALRDLRYELSARNQAGGQSIENLEFKIFKLLKLPPAKRTIDSRIAKLIEAMHDTPAVEIDLDTLINEIPLSKSRIRSLFKQQTGLSMQRYLLWVKIKHAFYHIMQNKSLSEAAFLAGFADYAHLSRVIHQISGMTMKSILKDSYFVQE</sequence>
<proteinExistence type="predicted"/>
<dbReference type="PANTHER" id="PTHR46796">
    <property type="entry name" value="HTH-TYPE TRANSCRIPTIONAL ACTIVATOR RHAS-RELATED"/>
    <property type="match status" value="1"/>
</dbReference>
<dbReference type="Gene3D" id="1.10.10.60">
    <property type="entry name" value="Homeodomain-like"/>
    <property type="match status" value="1"/>
</dbReference>
<evidence type="ECO:0000313" key="5">
    <source>
        <dbReference type="EMBL" id="MCL6219597.1"/>
    </source>
</evidence>
<name>A0A9X1ZRB2_9FLAO</name>
<reference evidence="5" key="1">
    <citation type="submission" date="2022-01" db="EMBL/GenBank/DDBJ databases">
        <title>Genome sequencing of Zunongwangia sp. M21534 genome.</title>
        <authorList>
            <person name="Chen Y."/>
            <person name="Dong C."/>
            <person name="Shao Z."/>
        </authorList>
    </citation>
    <scope>NUCLEOTIDE SEQUENCE</scope>
    <source>
        <strain evidence="5">MCCC M21534</strain>
    </source>
</reference>
<keyword evidence="1" id="KW-0805">Transcription regulation</keyword>
<evidence type="ECO:0000259" key="4">
    <source>
        <dbReference type="PROSITE" id="PS01124"/>
    </source>
</evidence>
<dbReference type="GO" id="GO:0043565">
    <property type="term" value="F:sequence-specific DNA binding"/>
    <property type="evidence" value="ECO:0007669"/>
    <property type="project" value="InterPro"/>
</dbReference>
<feature type="domain" description="HTH araC/xylS-type" evidence="4">
    <location>
        <begin position="145"/>
        <end position="245"/>
    </location>
</feature>
<organism evidence="5 6">
    <name type="scientific">Zunongwangia pacifica</name>
    <dbReference type="NCBI Taxonomy" id="2911062"/>
    <lineage>
        <taxon>Bacteria</taxon>
        <taxon>Pseudomonadati</taxon>
        <taxon>Bacteroidota</taxon>
        <taxon>Flavobacteriia</taxon>
        <taxon>Flavobacteriales</taxon>
        <taxon>Flavobacteriaceae</taxon>
        <taxon>Zunongwangia</taxon>
    </lineage>
</organism>
<evidence type="ECO:0000256" key="3">
    <source>
        <dbReference type="ARBA" id="ARBA00023163"/>
    </source>
</evidence>